<sequence length="138" mass="14421">FGFNSSFDLPLVSGKSTYPTNISNDLAATALTGFGQGNVRATPLQMAMVSAGVANDGTVMYPRMIDRITGADLSVIKEFDNQVYSKVLDHDLDSQLVQMMVDDVEASGGAASNAAIPGVQVAGKTGTAQNGEDQPYTL</sequence>
<dbReference type="PANTHER" id="PTHR30627:SF24">
    <property type="entry name" value="PENICILLIN-BINDING PROTEIN 4B"/>
    <property type="match status" value="1"/>
</dbReference>
<feature type="domain" description="Penicillin-binding protein transpeptidase" evidence="2">
    <location>
        <begin position="17"/>
        <end position="134"/>
    </location>
</feature>
<evidence type="ECO:0000259" key="2">
    <source>
        <dbReference type="Pfam" id="PF00905"/>
    </source>
</evidence>
<reference evidence="3" key="1">
    <citation type="journal article" date="2013" name="Environ. Microbiol.">
        <title>Seasonally variable intestinal metagenomes of the red palm weevil (Rhynchophorus ferrugineus).</title>
        <authorList>
            <person name="Jia S."/>
            <person name="Zhang X."/>
            <person name="Zhang G."/>
            <person name="Yin A."/>
            <person name="Zhang S."/>
            <person name="Li F."/>
            <person name="Wang L."/>
            <person name="Zhao D."/>
            <person name="Yun Q."/>
            <person name="Tala"/>
            <person name="Wang J."/>
            <person name="Sun G."/>
            <person name="Baabdullah M."/>
            <person name="Yu X."/>
            <person name="Hu S."/>
            <person name="Al-Mssallem I.S."/>
            <person name="Yu J."/>
        </authorList>
    </citation>
    <scope>NUCLEOTIDE SEQUENCE</scope>
</reference>
<organism evidence="3">
    <name type="scientific">uncultured Streptococcus sp</name>
    <dbReference type="NCBI Taxonomy" id="83427"/>
    <lineage>
        <taxon>Bacteria</taxon>
        <taxon>Bacillati</taxon>
        <taxon>Bacillota</taxon>
        <taxon>Bacilli</taxon>
        <taxon>Lactobacillales</taxon>
        <taxon>Streptococcaceae</taxon>
        <taxon>Streptococcus</taxon>
        <taxon>environmental samples</taxon>
    </lineage>
</organism>
<dbReference type="PANTHER" id="PTHR30627">
    <property type="entry name" value="PEPTIDOGLYCAN D,D-TRANSPEPTIDASE"/>
    <property type="match status" value="1"/>
</dbReference>
<dbReference type="InterPro" id="IPR050515">
    <property type="entry name" value="Beta-lactam/transpept"/>
</dbReference>
<dbReference type="GO" id="GO:0008658">
    <property type="term" value="F:penicillin binding"/>
    <property type="evidence" value="ECO:0007669"/>
    <property type="project" value="InterPro"/>
</dbReference>
<dbReference type="Gene3D" id="3.90.1310.10">
    <property type="entry name" value="Penicillin-binding protein 2a (Domain 2)"/>
    <property type="match status" value="1"/>
</dbReference>
<evidence type="ECO:0000256" key="1">
    <source>
        <dbReference type="ARBA" id="ARBA00004167"/>
    </source>
</evidence>
<dbReference type="GO" id="GO:0071555">
    <property type="term" value="P:cell wall organization"/>
    <property type="evidence" value="ECO:0007669"/>
    <property type="project" value="TreeGrafter"/>
</dbReference>
<comment type="subcellular location">
    <subcellularLocation>
        <location evidence="1">Membrane</location>
        <topology evidence="1">Single-pass membrane protein</topology>
    </subcellularLocation>
</comment>
<accession>A0A060BMS7</accession>
<dbReference type="SUPFAM" id="SSF56601">
    <property type="entry name" value="beta-lactamase/transpeptidase-like"/>
    <property type="match status" value="1"/>
</dbReference>
<name>A0A060BMS7_9STRE</name>
<feature type="non-terminal residue" evidence="3">
    <location>
        <position position="138"/>
    </location>
</feature>
<protein>
    <submittedName>
        <fullName evidence="3">Transpeptidase</fullName>
    </submittedName>
</protein>
<dbReference type="Gene3D" id="3.40.710.10">
    <property type="entry name" value="DD-peptidase/beta-lactamase superfamily"/>
    <property type="match status" value="1"/>
</dbReference>
<evidence type="ECO:0000313" key="3">
    <source>
        <dbReference type="EMBL" id="AIA85588.1"/>
    </source>
</evidence>
<feature type="non-terminal residue" evidence="3">
    <location>
        <position position="1"/>
    </location>
</feature>
<dbReference type="InterPro" id="IPR001460">
    <property type="entry name" value="PCN-bd_Tpept"/>
</dbReference>
<dbReference type="GO" id="GO:0005886">
    <property type="term" value="C:plasma membrane"/>
    <property type="evidence" value="ECO:0007669"/>
    <property type="project" value="TreeGrafter"/>
</dbReference>
<dbReference type="InterPro" id="IPR012338">
    <property type="entry name" value="Beta-lactam/transpept-like"/>
</dbReference>
<dbReference type="GO" id="GO:0071972">
    <property type="term" value="F:peptidoglycan L,D-transpeptidase activity"/>
    <property type="evidence" value="ECO:0007669"/>
    <property type="project" value="TreeGrafter"/>
</dbReference>
<dbReference type="AlphaFoldDB" id="A0A060BMS7"/>
<proteinExistence type="predicted"/>
<dbReference type="Pfam" id="PF00905">
    <property type="entry name" value="Transpeptidase"/>
    <property type="match status" value="1"/>
</dbReference>
<dbReference type="EMBL" id="KF118327">
    <property type="protein sequence ID" value="AIA85588.1"/>
    <property type="molecule type" value="Genomic_DNA"/>
</dbReference>